<accession>A0A6P1BM62</accession>
<dbReference type="AlphaFoldDB" id="A0A6P1BM62"/>
<dbReference type="Proteomes" id="UP000468531">
    <property type="component" value="Unassembled WGS sequence"/>
</dbReference>
<evidence type="ECO:0000256" key="1">
    <source>
        <dbReference type="ARBA" id="ARBA00023125"/>
    </source>
</evidence>
<evidence type="ECO:0000313" key="4">
    <source>
        <dbReference type="Proteomes" id="UP000468531"/>
    </source>
</evidence>
<dbReference type="InterPro" id="IPR032783">
    <property type="entry name" value="AraC_lig"/>
</dbReference>
<gene>
    <name evidence="3" type="ORF">FNJ47_28110</name>
</gene>
<keyword evidence="1" id="KW-0238">DNA-binding</keyword>
<feature type="non-terminal residue" evidence="3">
    <location>
        <position position="64"/>
    </location>
</feature>
<dbReference type="EMBL" id="VKHP01000137">
    <property type="protein sequence ID" value="NEU99586.1"/>
    <property type="molecule type" value="Genomic_DNA"/>
</dbReference>
<evidence type="ECO:0000313" key="3">
    <source>
        <dbReference type="EMBL" id="NEU99586.1"/>
    </source>
</evidence>
<proteinExistence type="predicted"/>
<comment type="caution">
    <text evidence="3">The sequence shown here is derived from an EMBL/GenBank/DDBJ whole genome shotgun (WGS) entry which is preliminary data.</text>
</comment>
<sequence length="64" mass="7090">MPPPVDPLSQILAFAGIQAAVSTGLEASGRWAVRVGSLPTLKCSVIRCGECWMECKRPRWHLRR</sequence>
<evidence type="ECO:0000259" key="2">
    <source>
        <dbReference type="Pfam" id="PF12852"/>
    </source>
</evidence>
<feature type="domain" description="AraC-type transcription regulator ligand-binding" evidence="2">
    <location>
        <begin position="6"/>
        <end position="54"/>
    </location>
</feature>
<dbReference type="Pfam" id="PF12852">
    <property type="entry name" value="Cupin_6"/>
    <property type="match status" value="1"/>
</dbReference>
<keyword evidence="4" id="KW-1185">Reference proteome</keyword>
<name>A0A6P1BM62_9BRAD</name>
<protein>
    <submittedName>
        <fullName evidence="3">AraC family transcriptional regulator</fullName>
    </submittedName>
</protein>
<organism evidence="3 4">
    <name type="scientific">Bradyrhizobium uaiense</name>
    <dbReference type="NCBI Taxonomy" id="2594946"/>
    <lineage>
        <taxon>Bacteria</taxon>
        <taxon>Pseudomonadati</taxon>
        <taxon>Pseudomonadota</taxon>
        <taxon>Alphaproteobacteria</taxon>
        <taxon>Hyphomicrobiales</taxon>
        <taxon>Nitrobacteraceae</taxon>
        <taxon>Bradyrhizobium</taxon>
    </lineage>
</organism>
<dbReference type="RefSeq" id="WP_163158933.1">
    <property type="nucleotide sequence ID" value="NZ_VKHP01000137.1"/>
</dbReference>
<dbReference type="GO" id="GO:0003677">
    <property type="term" value="F:DNA binding"/>
    <property type="evidence" value="ECO:0007669"/>
    <property type="project" value="UniProtKB-KW"/>
</dbReference>
<reference evidence="3 4" key="1">
    <citation type="journal article" date="2020" name="Arch. Microbiol.">
        <title>Bradyrhizobium uaiense sp. nov., a new highly efficient cowpea symbiont.</title>
        <authorList>
            <person name="Cabral Michel D."/>
            <person name="Azarias Guimaraes A."/>
            <person name="Martins da Costa E."/>
            <person name="Soares de Carvalho T."/>
            <person name="Balsanelli E."/>
            <person name="Willems A."/>
            <person name="Maltempi de Souza E."/>
            <person name="de Souza Moreira F.M."/>
        </authorList>
    </citation>
    <scope>NUCLEOTIDE SEQUENCE [LARGE SCALE GENOMIC DNA]</scope>
    <source>
        <strain evidence="3 4">UFLA 03-164</strain>
    </source>
</reference>